<evidence type="ECO:0000256" key="4">
    <source>
        <dbReference type="ARBA" id="ARBA00022692"/>
    </source>
</evidence>
<dbReference type="Pfam" id="PF07690">
    <property type="entry name" value="MFS_1"/>
    <property type="match status" value="1"/>
</dbReference>
<dbReference type="SUPFAM" id="SSF103473">
    <property type="entry name" value="MFS general substrate transporter"/>
    <property type="match status" value="1"/>
</dbReference>
<dbReference type="STRING" id="380248.SAMN05216251_123101"/>
<evidence type="ECO:0000313" key="9">
    <source>
        <dbReference type="EMBL" id="SFF66468.1"/>
    </source>
</evidence>
<dbReference type="RefSeq" id="WP_093716821.1">
    <property type="nucleotide sequence ID" value="NZ_FONG01000023.1"/>
</dbReference>
<keyword evidence="10" id="KW-1185">Reference proteome</keyword>
<evidence type="ECO:0000256" key="7">
    <source>
        <dbReference type="SAM" id="MobiDB-lite"/>
    </source>
</evidence>
<accession>A0A1I2KJE7</accession>
<dbReference type="InterPro" id="IPR036259">
    <property type="entry name" value="MFS_trans_sf"/>
</dbReference>
<dbReference type="OrthoDB" id="3364748at2"/>
<proteinExistence type="predicted"/>
<dbReference type="PANTHER" id="PTHR23517:SF2">
    <property type="entry name" value="MULTIDRUG RESISTANCE PROTEIN MDTH"/>
    <property type="match status" value="1"/>
</dbReference>
<dbReference type="GO" id="GO:0022857">
    <property type="term" value="F:transmembrane transporter activity"/>
    <property type="evidence" value="ECO:0007669"/>
    <property type="project" value="InterPro"/>
</dbReference>
<dbReference type="InterPro" id="IPR011701">
    <property type="entry name" value="MFS"/>
</dbReference>
<name>A0A1I2KJE7_9ACTN</name>
<dbReference type="Gene3D" id="1.20.1250.20">
    <property type="entry name" value="MFS general substrate transporter like domains"/>
    <property type="match status" value="2"/>
</dbReference>
<keyword evidence="6 8" id="KW-0472">Membrane</keyword>
<keyword evidence="4 8" id="KW-0812">Transmembrane</keyword>
<keyword evidence="5 8" id="KW-1133">Transmembrane helix</keyword>
<feature type="transmembrane region" description="Helical" evidence="8">
    <location>
        <begin position="76"/>
        <end position="94"/>
    </location>
</feature>
<feature type="region of interest" description="Disordered" evidence="7">
    <location>
        <begin position="1"/>
        <end position="27"/>
    </location>
</feature>
<feature type="transmembrane region" description="Helical" evidence="8">
    <location>
        <begin position="332"/>
        <end position="358"/>
    </location>
</feature>
<keyword evidence="2" id="KW-0813">Transport</keyword>
<dbReference type="GO" id="GO:0005886">
    <property type="term" value="C:plasma membrane"/>
    <property type="evidence" value="ECO:0007669"/>
    <property type="project" value="UniProtKB-SubCell"/>
</dbReference>
<reference evidence="9 10" key="1">
    <citation type="submission" date="2016-10" db="EMBL/GenBank/DDBJ databases">
        <authorList>
            <person name="de Groot N.N."/>
        </authorList>
    </citation>
    <scope>NUCLEOTIDE SEQUENCE [LARGE SCALE GENOMIC DNA]</scope>
    <source>
        <strain evidence="9 10">CGMCC 4.3510</strain>
    </source>
</reference>
<protein>
    <submittedName>
        <fullName evidence="9">Major Facilitator Superfamily protein</fullName>
    </submittedName>
</protein>
<evidence type="ECO:0000256" key="5">
    <source>
        <dbReference type="ARBA" id="ARBA00022989"/>
    </source>
</evidence>
<sequence length="423" mass="42096">MKTTPQTAAPPGTAAPDSAPPAPPEAVRPRVRDLLRASGGGRYTVALAVDALGNGMLRPFLLLYGVEVLRLSAPRAGAAMTLGVVGGLCATPAVGRLLDRGARSSVVAAAMLIRVLGTLLLLAAPAGDIAPFTAAALFLGIGNQAMPAAHSALVATMSCGRRRDAALAAARSVRNAGMGLGALVTTACLAGGPSALRVLAAATGAGFLLAGTLAASVRVRAGAAATGRPGRRSGPVPGMRALLSANVVYAFCLNVPEIALPLVVVSMLHASPMWAAGIFVTNTVLVVTLQVPVTVRMARFSRHRAMAIGGLVIAASYLGFLAAATLGRGACAPAVAAVSVLCTLGEIVYAGSAGPLLLELAPPAAVGRALARFQLSTGLGLAVSPVVITALAAHGAAALWLTLTAVTLPAAYAVGRRPGRPAD</sequence>
<feature type="transmembrane region" description="Helical" evidence="8">
    <location>
        <begin position="397"/>
        <end position="415"/>
    </location>
</feature>
<keyword evidence="3" id="KW-1003">Cell membrane</keyword>
<dbReference type="InterPro" id="IPR050171">
    <property type="entry name" value="MFS_Transporters"/>
</dbReference>
<evidence type="ECO:0000256" key="8">
    <source>
        <dbReference type="SAM" id="Phobius"/>
    </source>
</evidence>
<evidence type="ECO:0000256" key="3">
    <source>
        <dbReference type="ARBA" id="ARBA00022475"/>
    </source>
</evidence>
<evidence type="ECO:0000313" key="10">
    <source>
        <dbReference type="Proteomes" id="UP000199323"/>
    </source>
</evidence>
<dbReference type="EMBL" id="FONG01000023">
    <property type="protein sequence ID" value="SFF66468.1"/>
    <property type="molecule type" value="Genomic_DNA"/>
</dbReference>
<gene>
    <name evidence="9" type="ORF">SAMN05216251_123101</name>
</gene>
<feature type="transmembrane region" description="Helical" evidence="8">
    <location>
        <begin position="43"/>
        <end position="64"/>
    </location>
</feature>
<evidence type="ECO:0000256" key="2">
    <source>
        <dbReference type="ARBA" id="ARBA00022448"/>
    </source>
</evidence>
<feature type="transmembrane region" description="Helical" evidence="8">
    <location>
        <begin position="106"/>
        <end position="126"/>
    </location>
</feature>
<feature type="transmembrane region" description="Helical" evidence="8">
    <location>
        <begin position="370"/>
        <end position="391"/>
    </location>
</feature>
<feature type="transmembrane region" description="Helical" evidence="8">
    <location>
        <begin position="242"/>
        <end position="268"/>
    </location>
</feature>
<feature type="transmembrane region" description="Helical" evidence="8">
    <location>
        <begin position="274"/>
        <end position="293"/>
    </location>
</feature>
<feature type="compositionally biased region" description="Low complexity" evidence="7">
    <location>
        <begin position="1"/>
        <end position="17"/>
    </location>
</feature>
<feature type="transmembrane region" description="Helical" evidence="8">
    <location>
        <begin position="198"/>
        <end position="221"/>
    </location>
</feature>
<dbReference type="PANTHER" id="PTHR23517">
    <property type="entry name" value="RESISTANCE PROTEIN MDTM, PUTATIVE-RELATED-RELATED"/>
    <property type="match status" value="1"/>
</dbReference>
<feature type="transmembrane region" description="Helical" evidence="8">
    <location>
        <begin position="176"/>
        <end position="192"/>
    </location>
</feature>
<comment type="subcellular location">
    <subcellularLocation>
        <location evidence="1">Cell membrane</location>
        <topology evidence="1">Multi-pass membrane protein</topology>
    </subcellularLocation>
</comment>
<feature type="transmembrane region" description="Helical" evidence="8">
    <location>
        <begin position="132"/>
        <end position="155"/>
    </location>
</feature>
<dbReference type="AlphaFoldDB" id="A0A1I2KJE7"/>
<dbReference type="Proteomes" id="UP000199323">
    <property type="component" value="Unassembled WGS sequence"/>
</dbReference>
<evidence type="ECO:0000256" key="1">
    <source>
        <dbReference type="ARBA" id="ARBA00004651"/>
    </source>
</evidence>
<evidence type="ECO:0000256" key="6">
    <source>
        <dbReference type="ARBA" id="ARBA00023136"/>
    </source>
</evidence>
<feature type="transmembrane region" description="Helical" evidence="8">
    <location>
        <begin position="305"/>
        <end position="326"/>
    </location>
</feature>
<organism evidence="9 10">
    <name type="scientific">Actinacidiphila alni</name>
    <dbReference type="NCBI Taxonomy" id="380248"/>
    <lineage>
        <taxon>Bacteria</taxon>
        <taxon>Bacillati</taxon>
        <taxon>Actinomycetota</taxon>
        <taxon>Actinomycetes</taxon>
        <taxon>Kitasatosporales</taxon>
        <taxon>Streptomycetaceae</taxon>
        <taxon>Actinacidiphila</taxon>
    </lineage>
</organism>